<evidence type="ECO:0000256" key="6">
    <source>
        <dbReference type="ARBA" id="ARBA00022840"/>
    </source>
</evidence>
<dbReference type="NCBIfam" id="TIGR00337">
    <property type="entry name" value="PyrG"/>
    <property type="match status" value="1"/>
</dbReference>
<evidence type="ECO:0000256" key="9">
    <source>
        <dbReference type="ARBA" id="ARBA00022975"/>
    </source>
</evidence>
<feature type="binding site" evidence="11">
    <location>
        <position position="225"/>
    </location>
    <ligand>
        <name>CTP</name>
        <dbReference type="ChEBI" id="CHEBI:37563"/>
        <note>allosteric inhibitor</note>
    </ligand>
</feature>
<dbReference type="PROSITE" id="PS51273">
    <property type="entry name" value="GATASE_TYPE_1"/>
    <property type="match status" value="1"/>
</dbReference>
<evidence type="ECO:0000256" key="3">
    <source>
        <dbReference type="ARBA" id="ARBA00022598"/>
    </source>
</evidence>
<gene>
    <name evidence="11" type="primary">pyrG</name>
    <name evidence="14" type="ORF">H9697_09480</name>
</gene>
<dbReference type="HAMAP" id="MF_01227">
    <property type="entry name" value="PyrG"/>
    <property type="match status" value="1"/>
</dbReference>
<feature type="binding site" evidence="11">
    <location>
        <position position="142"/>
    </location>
    <ligand>
        <name>Mg(2+)</name>
        <dbReference type="ChEBI" id="CHEBI:18420"/>
    </ligand>
</feature>
<dbReference type="InterPro" id="IPR017456">
    <property type="entry name" value="CTP_synthase_N"/>
</dbReference>
<feature type="binding site" evidence="11">
    <location>
        <position position="463"/>
    </location>
    <ligand>
        <name>L-glutamine</name>
        <dbReference type="ChEBI" id="CHEBI:58359"/>
    </ligand>
</feature>
<feature type="region of interest" description="Amidoligase domain" evidence="11">
    <location>
        <begin position="1"/>
        <end position="268"/>
    </location>
</feature>
<keyword evidence="3 11" id="KW-0436">Ligase</keyword>
<feature type="binding site" evidence="11">
    <location>
        <begin position="189"/>
        <end position="194"/>
    </location>
    <ligand>
        <name>UTP</name>
        <dbReference type="ChEBI" id="CHEBI:46398"/>
    </ligand>
</feature>
<comment type="activity regulation">
    <text evidence="11">Allosterically activated by GTP, when glutamine is the substrate; GTP has no effect on the reaction when ammonia is the substrate. The allosteric effector GTP functions by stabilizing the protein conformation that binds the tetrahedral intermediate(s) formed during glutamine hydrolysis. Inhibited by the product CTP, via allosteric rather than competitive inhibition.</text>
</comment>
<dbReference type="CDD" id="cd03113">
    <property type="entry name" value="CTPS_N"/>
    <property type="match status" value="1"/>
</dbReference>
<proteinExistence type="inferred from homology"/>
<dbReference type="SUPFAM" id="SSF52317">
    <property type="entry name" value="Class I glutamine amidotransferase-like"/>
    <property type="match status" value="1"/>
</dbReference>
<comment type="subunit">
    <text evidence="11">Homotetramer.</text>
</comment>
<dbReference type="Pfam" id="PF00117">
    <property type="entry name" value="GATase"/>
    <property type="match status" value="1"/>
</dbReference>
<evidence type="ECO:0000256" key="5">
    <source>
        <dbReference type="ARBA" id="ARBA00022741"/>
    </source>
</evidence>
<evidence type="ECO:0000256" key="11">
    <source>
        <dbReference type="HAMAP-Rule" id="MF_01227"/>
    </source>
</evidence>
<keyword evidence="4 11" id="KW-0479">Metal-binding</keyword>
<reference evidence="14" key="1">
    <citation type="journal article" date="2021" name="PeerJ">
        <title>Extensive microbial diversity within the chicken gut microbiome revealed by metagenomics and culture.</title>
        <authorList>
            <person name="Gilroy R."/>
            <person name="Ravi A."/>
            <person name="Getino M."/>
            <person name="Pursley I."/>
            <person name="Horton D.L."/>
            <person name="Alikhan N.F."/>
            <person name="Baker D."/>
            <person name="Gharbi K."/>
            <person name="Hall N."/>
            <person name="Watson M."/>
            <person name="Adriaenssens E.M."/>
            <person name="Foster-Nyarko E."/>
            <person name="Jarju S."/>
            <person name="Secka A."/>
            <person name="Antonio M."/>
            <person name="Oren A."/>
            <person name="Chaudhuri R.R."/>
            <person name="La Ragione R."/>
            <person name="Hildebrand F."/>
            <person name="Pallen M.J."/>
        </authorList>
    </citation>
    <scope>NUCLEOTIDE SEQUENCE</scope>
    <source>
        <strain evidence="14">CHK196-7946</strain>
    </source>
</reference>
<evidence type="ECO:0000313" key="14">
    <source>
        <dbReference type="EMBL" id="HJC75156.1"/>
    </source>
</evidence>
<dbReference type="FunFam" id="3.40.50.880:FF:000002">
    <property type="entry name" value="CTP synthase"/>
    <property type="match status" value="1"/>
</dbReference>
<feature type="domain" description="Glutamine amidotransferase" evidence="12">
    <location>
        <begin position="303"/>
        <end position="527"/>
    </location>
</feature>
<feature type="binding site" evidence="11">
    <location>
        <position position="14"/>
    </location>
    <ligand>
        <name>UTP</name>
        <dbReference type="ChEBI" id="CHEBI:46398"/>
    </ligand>
</feature>
<accession>A0A9D2QBR6</accession>
<dbReference type="InterPro" id="IPR033828">
    <property type="entry name" value="GATase1_CTP_Synthase"/>
</dbReference>
<evidence type="ECO:0000256" key="10">
    <source>
        <dbReference type="ARBA" id="ARBA00047781"/>
    </source>
</evidence>
<name>A0A9D2QBR6_9FIRM</name>
<keyword evidence="9 11" id="KW-0665">Pyrimidine biosynthesis</keyword>
<comment type="catalytic activity">
    <reaction evidence="11">
        <text>UTP + NH4(+) + ATP = CTP + ADP + phosphate + 2 H(+)</text>
        <dbReference type="Rhea" id="RHEA:16597"/>
        <dbReference type="ChEBI" id="CHEBI:15378"/>
        <dbReference type="ChEBI" id="CHEBI:28938"/>
        <dbReference type="ChEBI" id="CHEBI:30616"/>
        <dbReference type="ChEBI" id="CHEBI:37563"/>
        <dbReference type="ChEBI" id="CHEBI:43474"/>
        <dbReference type="ChEBI" id="CHEBI:46398"/>
        <dbReference type="ChEBI" id="CHEBI:456216"/>
    </reaction>
</comment>
<dbReference type="Gene3D" id="3.40.50.880">
    <property type="match status" value="1"/>
</dbReference>
<evidence type="ECO:0000259" key="13">
    <source>
        <dbReference type="Pfam" id="PF06418"/>
    </source>
</evidence>
<feature type="binding site" evidence="11">
    <location>
        <position position="243"/>
    </location>
    <ligand>
        <name>ATP</name>
        <dbReference type="ChEBI" id="CHEBI:30616"/>
    </ligand>
</feature>
<keyword evidence="8 11" id="KW-0315">Glutamine amidotransferase</keyword>
<feature type="active site" evidence="11">
    <location>
        <position position="510"/>
    </location>
</feature>
<dbReference type="GO" id="GO:0042802">
    <property type="term" value="F:identical protein binding"/>
    <property type="evidence" value="ECO:0007669"/>
    <property type="project" value="TreeGrafter"/>
</dbReference>
<feature type="binding site" evidence="11">
    <location>
        <position position="225"/>
    </location>
    <ligand>
        <name>UTP</name>
        <dbReference type="ChEBI" id="CHEBI:46398"/>
    </ligand>
</feature>
<feature type="binding site" evidence="11">
    <location>
        <position position="355"/>
    </location>
    <ligand>
        <name>L-glutamine</name>
        <dbReference type="ChEBI" id="CHEBI:58359"/>
    </ligand>
</feature>
<feature type="binding site" evidence="11">
    <location>
        <begin position="149"/>
        <end position="151"/>
    </location>
    <ligand>
        <name>CTP</name>
        <dbReference type="ChEBI" id="CHEBI:37563"/>
        <note>allosteric inhibitor</note>
    </ligand>
</feature>
<keyword evidence="7 11" id="KW-0460">Magnesium</keyword>
<reference evidence="14" key="2">
    <citation type="submission" date="2021-04" db="EMBL/GenBank/DDBJ databases">
        <authorList>
            <person name="Gilroy R."/>
        </authorList>
    </citation>
    <scope>NUCLEOTIDE SEQUENCE</scope>
    <source>
        <strain evidence="14">CHK196-7946</strain>
    </source>
</reference>
<dbReference type="SUPFAM" id="SSF52540">
    <property type="entry name" value="P-loop containing nucleoside triphosphate hydrolases"/>
    <property type="match status" value="1"/>
</dbReference>
<comment type="catalytic activity">
    <reaction evidence="11">
        <text>L-glutamine + H2O = L-glutamate + NH4(+)</text>
        <dbReference type="Rhea" id="RHEA:15889"/>
        <dbReference type="ChEBI" id="CHEBI:15377"/>
        <dbReference type="ChEBI" id="CHEBI:28938"/>
        <dbReference type="ChEBI" id="CHEBI:29985"/>
        <dbReference type="ChEBI" id="CHEBI:58359"/>
    </reaction>
</comment>
<evidence type="ECO:0000256" key="7">
    <source>
        <dbReference type="ARBA" id="ARBA00022842"/>
    </source>
</evidence>
<comment type="caution">
    <text evidence="14">The sequence shown here is derived from an EMBL/GenBank/DDBJ whole genome shotgun (WGS) entry which is preliminary data.</text>
</comment>
<dbReference type="NCBIfam" id="NF003792">
    <property type="entry name" value="PRK05380.1"/>
    <property type="match status" value="1"/>
</dbReference>
<dbReference type="GO" id="GO:0046872">
    <property type="term" value="F:metal ion binding"/>
    <property type="evidence" value="ECO:0007669"/>
    <property type="project" value="UniProtKB-KW"/>
</dbReference>
<evidence type="ECO:0000256" key="2">
    <source>
        <dbReference type="ARBA" id="ARBA00007533"/>
    </source>
</evidence>
<dbReference type="PANTHER" id="PTHR11550">
    <property type="entry name" value="CTP SYNTHASE"/>
    <property type="match status" value="1"/>
</dbReference>
<comment type="similarity">
    <text evidence="2 11">Belongs to the CTP synthase family.</text>
</comment>
<dbReference type="GO" id="GO:0044210">
    <property type="term" value="P:'de novo' CTP biosynthetic process"/>
    <property type="evidence" value="ECO:0007669"/>
    <property type="project" value="UniProtKB-UniRule"/>
</dbReference>
<evidence type="ECO:0000313" key="15">
    <source>
        <dbReference type="Proteomes" id="UP000823902"/>
    </source>
</evidence>
<comment type="catalytic activity">
    <reaction evidence="10 11">
        <text>UTP + L-glutamine + ATP + H2O = CTP + L-glutamate + ADP + phosphate + 2 H(+)</text>
        <dbReference type="Rhea" id="RHEA:26426"/>
        <dbReference type="ChEBI" id="CHEBI:15377"/>
        <dbReference type="ChEBI" id="CHEBI:15378"/>
        <dbReference type="ChEBI" id="CHEBI:29985"/>
        <dbReference type="ChEBI" id="CHEBI:30616"/>
        <dbReference type="ChEBI" id="CHEBI:37563"/>
        <dbReference type="ChEBI" id="CHEBI:43474"/>
        <dbReference type="ChEBI" id="CHEBI:46398"/>
        <dbReference type="ChEBI" id="CHEBI:58359"/>
        <dbReference type="ChEBI" id="CHEBI:456216"/>
        <dbReference type="EC" id="6.3.4.2"/>
    </reaction>
</comment>
<dbReference type="PANTHER" id="PTHR11550:SF0">
    <property type="entry name" value="CTP SYNTHASE-RELATED"/>
    <property type="match status" value="1"/>
</dbReference>
<evidence type="ECO:0000256" key="1">
    <source>
        <dbReference type="ARBA" id="ARBA00005171"/>
    </source>
</evidence>
<feature type="binding site" evidence="11">
    <location>
        <begin position="15"/>
        <end position="20"/>
    </location>
    <ligand>
        <name>ATP</name>
        <dbReference type="ChEBI" id="CHEBI:30616"/>
    </ligand>
</feature>
<feature type="binding site" evidence="11">
    <location>
        <begin position="383"/>
        <end position="386"/>
    </location>
    <ligand>
        <name>L-glutamine</name>
        <dbReference type="ChEBI" id="CHEBI:58359"/>
    </ligand>
</feature>
<dbReference type="EMBL" id="DWVY01000049">
    <property type="protein sequence ID" value="HJC75156.1"/>
    <property type="molecule type" value="Genomic_DNA"/>
</dbReference>
<organism evidence="14 15">
    <name type="scientific">Candidatus Mediterraneibacter faecavium</name>
    <dbReference type="NCBI Taxonomy" id="2838668"/>
    <lineage>
        <taxon>Bacteria</taxon>
        <taxon>Bacillati</taxon>
        <taxon>Bacillota</taxon>
        <taxon>Clostridia</taxon>
        <taxon>Lachnospirales</taxon>
        <taxon>Lachnospiraceae</taxon>
        <taxon>Mediterraneibacter</taxon>
    </lineage>
</organism>
<keyword evidence="6 11" id="KW-0067">ATP-binding</keyword>
<dbReference type="GO" id="GO:0097268">
    <property type="term" value="C:cytoophidium"/>
    <property type="evidence" value="ECO:0007669"/>
    <property type="project" value="UniProtKB-ARBA"/>
</dbReference>
<dbReference type="GO" id="GO:0005829">
    <property type="term" value="C:cytosol"/>
    <property type="evidence" value="ECO:0007669"/>
    <property type="project" value="TreeGrafter"/>
</dbReference>
<feature type="active site" description="Nucleophile; for glutamine hydrolysis" evidence="11">
    <location>
        <position position="382"/>
    </location>
</feature>
<dbReference type="AlphaFoldDB" id="A0A9D2QBR6"/>
<evidence type="ECO:0000259" key="12">
    <source>
        <dbReference type="Pfam" id="PF00117"/>
    </source>
</evidence>
<dbReference type="InterPro" id="IPR027417">
    <property type="entry name" value="P-loop_NTPase"/>
</dbReference>
<dbReference type="Gene3D" id="3.40.50.300">
    <property type="entry name" value="P-loop containing nucleotide triphosphate hydrolases"/>
    <property type="match status" value="1"/>
</dbReference>
<feature type="active site" evidence="11">
    <location>
        <position position="508"/>
    </location>
</feature>
<comment type="caution">
    <text evidence="11">Lacks conserved residue(s) required for the propagation of feature annotation.</text>
</comment>
<dbReference type="GO" id="GO:0005524">
    <property type="term" value="F:ATP binding"/>
    <property type="evidence" value="ECO:0007669"/>
    <property type="project" value="UniProtKB-KW"/>
</dbReference>
<feature type="binding site" evidence="11">
    <location>
        <begin position="189"/>
        <end position="194"/>
    </location>
    <ligand>
        <name>CTP</name>
        <dbReference type="ChEBI" id="CHEBI:37563"/>
        <note>allosteric inhibitor</note>
    </ligand>
</feature>
<dbReference type="InterPro" id="IPR004468">
    <property type="entry name" value="CTP_synthase"/>
</dbReference>
<feature type="binding site" evidence="11">
    <location>
        <position position="406"/>
    </location>
    <ligand>
        <name>L-glutamine</name>
        <dbReference type="ChEBI" id="CHEBI:58359"/>
    </ligand>
</feature>
<feature type="domain" description="CTP synthase N-terminal" evidence="13">
    <location>
        <begin position="4"/>
        <end position="268"/>
    </location>
</feature>
<sequence>MAVKYVFVTGGVVSGLGKGITAASLGRLLKARGYTVTMQKFDPYINIDPGTMNPVQHGEVFVTDDGAETDLDLGHYERFIDESLTKNSNVTTGKIYWSVLQKERRGDFGGGTVQVIPHITNEIKSRFYRNPAAADTEIAIIEVGGTVGDIESQPFLESIRQFQHEKGAENVILIHVTLIPYLRASQEMKTKPTQASVKELQGMGIQPDIIVCRSEYPLDQGMKDKISLFCNLPASHVLQNLDVEYLYEAPLAMEKEHLAQVVCECLHLDCPEPDLKDWTEMVENLRHPTQEVTVALVGKYIQLHDAYISVVEALKHGGIYSHTTVNIKWVDSETVTEENAEEIFSDVSGILVPGGFGHRGIEGKITAIKYARTHGIPFLGLCLGMQLAIVEFARNVVGYNDAHSMELKPDTTHPVIHIMPDQIGVEDIGGTLRLGAYPCVLKEGSLAEKLYGTREISERHRHRYEVNNDYRDVLEEHGMSLCGLSPDSRIVEMIEIPSHPWFIATQAHPELKSRPNRPHPLFKGFVEAALKKQNETAQDQVLD</sequence>
<evidence type="ECO:0000256" key="4">
    <source>
        <dbReference type="ARBA" id="ARBA00022723"/>
    </source>
</evidence>
<comment type="pathway">
    <text evidence="1 11">Pyrimidine metabolism; CTP biosynthesis via de novo pathway; CTP from UDP: step 2/2.</text>
</comment>
<protein>
    <recommendedName>
        <fullName evidence="11">CTP synthase</fullName>
        <ecNumber evidence="11">6.3.4.2</ecNumber>
    </recommendedName>
    <alternativeName>
        <fullName evidence="11">Cytidine 5'-triphosphate synthase</fullName>
    </alternativeName>
    <alternativeName>
        <fullName evidence="11">Cytidine triphosphate synthetase</fullName>
        <shortName evidence="11">CTP synthetase</shortName>
        <shortName evidence="11">CTPS</shortName>
    </alternativeName>
    <alternativeName>
        <fullName evidence="11">UTP--ammonia ligase</fullName>
    </alternativeName>
</protein>
<dbReference type="InterPro" id="IPR017926">
    <property type="entry name" value="GATASE"/>
</dbReference>
<dbReference type="InterPro" id="IPR029062">
    <property type="entry name" value="Class_I_gatase-like"/>
</dbReference>
<comment type="function">
    <text evidence="11">Catalyzes the ATP-dependent amination of UTP to CTP with either L-glutamine or ammonia as the source of nitrogen. Regulates intracellular CTP levels through interactions with the four ribonucleotide triphosphates.</text>
</comment>
<feature type="binding site" evidence="11">
    <location>
        <position position="72"/>
    </location>
    <ligand>
        <name>ATP</name>
        <dbReference type="ChEBI" id="CHEBI:30616"/>
    </ligand>
</feature>
<feature type="binding site" evidence="11">
    <location>
        <position position="72"/>
    </location>
    <ligand>
        <name>Mg(2+)</name>
        <dbReference type="ChEBI" id="CHEBI:18420"/>
    </ligand>
</feature>
<dbReference type="EC" id="6.3.4.2" evidence="11"/>
<dbReference type="FunFam" id="3.40.50.300:FF:000009">
    <property type="entry name" value="CTP synthase"/>
    <property type="match status" value="1"/>
</dbReference>
<comment type="miscellaneous">
    <text evidence="11">CTPSs have evolved a hybrid strategy for distinguishing between UTP and CTP. The overlapping regions of the product feedback inhibitory and substrate sites recognize a common feature in both compounds, the triphosphate moiety. To differentiate isosteric substrate and product pyrimidine rings, an additional pocket far from the expected kinase/ligase catalytic site, specifically recognizes the cytosine and ribose portions of the product inhibitor.</text>
</comment>
<dbReference type="GO" id="GO:0019856">
    <property type="term" value="P:pyrimidine nucleobase biosynthetic process"/>
    <property type="evidence" value="ECO:0007669"/>
    <property type="project" value="TreeGrafter"/>
</dbReference>
<dbReference type="GO" id="GO:0003883">
    <property type="term" value="F:CTP synthase activity"/>
    <property type="evidence" value="ECO:0007669"/>
    <property type="project" value="UniProtKB-UniRule"/>
</dbReference>
<dbReference type="CDD" id="cd01746">
    <property type="entry name" value="GATase1_CTP_Synthase"/>
    <property type="match status" value="1"/>
</dbReference>
<keyword evidence="5 11" id="KW-0547">Nucleotide-binding</keyword>
<dbReference type="Pfam" id="PF06418">
    <property type="entry name" value="CTP_synth_N"/>
    <property type="match status" value="1"/>
</dbReference>
<dbReference type="Proteomes" id="UP000823902">
    <property type="component" value="Unassembled WGS sequence"/>
</dbReference>
<feature type="binding site" evidence="11">
    <location>
        <position position="14"/>
    </location>
    <ligand>
        <name>CTP</name>
        <dbReference type="ChEBI" id="CHEBI:37563"/>
        <note>allosteric inhibitor</note>
    </ligand>
</feature>
<evidence type="ECO:0000256" key="8">
    <source>
        <dbReference type="ARBA" id="ARBA00022962"/>
    </source>
</evidence>